<evidence type="ECO:0000313" key="2">
    <source>
        <dbReference type="EMBL" id="PZO47144.1"/>
    </source>
</evidence>
<reference evidence="3" key="1">
    <citation type="submission" date="2018-04" db="EMBL/GenBank/DDBJ databases">
        <authorList>
            <person name="Cornet L."/>
        </authorList>
    </citation>
    <scope>NUCLEOTIDE SEQUENCE [LARGE SCALE GENOMIC DNA]</scope>
</reference>
<feature type="transmembrane region" description="Helical" evidence="1">
    <location>
        <begin position="65"/>
        <end position="84"/>
    </location>
</feature>
<evidence type="ECO:0000313" key="3">
    <source>
        <dbReference type="Proteomes" id="UP000249794"/>
    </source>
</evidence>
<organism evidence="2 3">
    <name type="scientific">Phormidesmis priestleyi</name>
    <dbReference type="NCBI Taxonomy" id="268141"/>
    <lineage>
        <taxon>Bacteria</taxon>
        <taxon>Bacillati</taxon>
        <taxon>Cyanobacteriota</taxon>
        <taxon>Cyanophyceae</taxon>
        <taxon>Leptolyngbyales</taxon>
        <taxon>Leptolyngbyaceae</taxon>
        <taxon>Phormidesmis</taxon>
    </lineage>
</organism>
<name>A0A2W4WPS7_9CYAN</name>
<keyword evidence="1" id="KW-1133">Transmembrane helix</keyword>
<gene>
    <name evidence="2" type="ORF">DCF15_19410</name>
</gene>
<keyword evidence="1" id="KW-0472">Membrane</keyword>
<protein>
    <recommendedName>
        <fullName evidence="4">High light inducible protein</fullName>
    </recommendedName>
</protein>
<comment type="caution">
    <text evidence="2">The sequence shown here is derived from an EMBL/GenBank/DDBJ whole genome shotgun (WGS) entry which is preliminary data.</text>
</comment>
<sequence length="95" mass="10903">RFRQMFAKDGLVYWRQHIFWEGTKFPSYSFALLFSQLLAIYDIEVPCHPVRERPQKGFNQHAERLNGRAAMIGIAALILIQLLTGKGLLTLLGLT</sequence>
<dbReference type="EMBL" id="QBMP01000284">
    <property type="protein sequence ID" value="PZO47144.1"/>
    <property type="molecule type" value="Genomic_DNA"/>
</dbReference>
<dbReference type="SUPFAM" id="SSF103511">
    <property type="entry name" value="Chlorophyll a-b binding protein"/>
    <property type="match status" value="1"/>
</dbReference>
<evidence type="ECO:0000256" key="1">
    <source>
        <dbReference type="SAM" id="Phobius"/>
    </source>
</evidence>
<proteinExistence type="predicted"/>
<dbReference type="AlphaFoldDB" id="A0A2W4WPS7"/>
<evidence type="ECO:0008006" key="4">
    <source>
        <dbReference type="Google" id="ProtNLM"/>
    </source>
</evidence>
<reference evidence="2 3" key="2">
    <citation type="submission" date="2018-06" db="EMBL/GenBank/DDBJ databases">
        <title>Metagenomic assembly of (sub)arctic Cyanobacteria and their associated microbiome from non-axenic cultures.</title>
        <authorList>
            <person name="Baurain D."/>
        </authorList>
    </citation>
    <scope>NUCLEOTIDE SEQUENCE [LARGE SCALE GENOMIC DNA]</scope>
    <source>
        <strain evidence="2">ULC027bin1</strain>
    </source>
</reference>
<feature type="non-terminal residue" evidence="2">
    <location>
        <position position="1"/>
    </location>
</feature>
<keyword evidence="1" id="KW-0812">Transmembrane</keyword>
<dbReference type="Proteomes" id="UP000249794">
    <property type="component" value="Unassembled WGS sequence"/>
</dbReference>
<accession>A0A2W4WPS7</accession>